<dbReference type="PROSITE" id="PS50102">
    <property type="entry name" value="RRM"/>
    <property type="match status" value="1"/>
</dbReference>
<dbReference type="CDD" id="cd00590">
    <property type="entry name" value="RRM_SF"/>
    <property type="match status" value="1"/>
</dbReference>
<proteinExistence type="predicted"/>
<feature type="region of interest" description="Disordered" evidence="2">
    <location>
        <begin position="464"/>
        <end position="489"/>
    </location>
</feature>
<evidence type="ECO:0000256" key="2">
    <source>
        <dbReference type="SAM" id="MobiDB-lite"/>
    </source>
</evidence>
<dbReference type="InParanoid" id="A0A1B6Q9C0"/>
<dbReference type="STRING" id="4558.A0A1B6Q9C0"/>
<feature type="compositionally biased region" description="Polar residues" evidence="2">
    <location>
        <begin position="179"/>
        <end position="190"/>
    </location>
</feature>
<dbReference type="Gramene" id="KXG34525">
    <property type="protein sequence ID" value="KXG34525"/>
    <property type="gene ID" value="SORBI_3002G053100"/>
</dbReference>
<feature type="region of interest" description="Disordered" evidence="2">
    <location>
        <begin position="47"/>
        <end position="75"/>
    </location>
</feature>
<feature type="compositionally biased region" description="Low complexity" evidence="2">
    <location>
        <begin position="468"/>
        <end position="482"/>
    </location>
</feature>
<dbReference type="AlphaFoldDB" id="A0A1B6Q9C0"/>
<feature type="domain" description="RRM" evidence="3">
    <location>
        <begin position="306"/>
        <end position="384"/>
    </location>
</feature>
<dbReference type="EMBL" id="CM000761">
    <property type="protein sequence ID" value="KXG34525.1"/>
    <property type="molecule type" value="Genomic_DNA"/>
</dbReference>
<dbReference type="PANTHER" id="PTHR45735:SF2">
    <property type="entry name" value="CLEAVAGE STIMULATION FACTOR SUBUNIT 2"/>
    <property type="match status" value="1"/>
</dbReference>
<evidence type="ECO:0000259" key="3">
    <source>
        <dbReference type="PROSITE" id="PS50102"/>
    </source>
</evidence>
<reference evidence="5" key="2">
    <citation type="journal article" date="2018" name="Plant J.">
        <title>The Sorghum bicolor reference genome: improved assembly, gene annotations, a transcriptome atlas, and signatures of genome organization.</title>
        <authorList>
            <person name="McCormick R.F."/>
            <person name="Truong S.K."/>
            <person name="Sreedasyam A."/>
            <person name="Jenkins J."/>
            <person name="Shu S."/>
            <person name="Sims D."/>
            <person name="Kennedy M."/>
            <person name="Amirebrahimi M."/>
            <person name="Weers B.D."/>
            <person name="McKinley B."/>
            <person name="Mattison A."/>
            <person name="Morishige D.T."/>
            <person name="Grimwood J."/>
            <person name="Schmutz J."/>
            <person name="Mullet J.E."/>
        </authorList>
    </citation>
    <scope>NUCLEOTIDE SEQUENCE [LARGE SCALE GENOMIC DNA]</scope>
    <source>
        <strain evidence="5">cv. BTx623</strain>
    </source>
</reference>
<accession>A0A1B6Q9C0</accession>
<keyword evidence="5" id="KW-1185">Reference proteome</keyword>
<dbReference type="OMA" id="GNSMYLP"/>
<dbReference type="InterPro" id="IPR000504">
    <property type="entry name" value="RRM_dom"/>
</dbReference>
<evidence type="ECO:0000256" key="1">
    <source>
        <dbReference type="PROSITE-ProRule" id="PRU00176"/>
    </source>
</evidence>
<organism evidence="4 5">
    <name type="scientific">Sorghum bicolor</name>
    <name type="common">Sorghum</name>
    <name type="synonym">Sorghum vulgare</name>
    <dbReference type="NCBI Taxonomy" id="4558"/>
    <lineage>
        <taxon>Eukaryota</taxon>
        <taxon>Viridiplantae</taxon>
        <taxon>Streptophyta</taxon>
        <taxon>Embryophyta</taxon>
        <taxon>Tracheophyta</taxon>
        <taxon>Spermatophyta</taxon>
        <taxon>Magnoliopsida</taxon>
        <taxon>Liliopsida</taxon>
        <taxon>Poales</taxon>
        <taxon>Poaceae</taxon>
        <taxon>PACMAD clade</taxon>
        <taxon>Panicoideae</taxon>
        <taxon>Andropogonodae</taxon>
        <taxon>Andropogoneae</taxon>
        <taxon>Sorghinae</taxon>
        <taxon>Sorghum</taxon>
    </lineage>
</organism>
<keyword evidence="1" id="KW-0694">RNA-binding</keyword>
<dbReference type="Gene3D" id="3.30.70.330">
    <property type="match status" value="1"/>
</dbReference>
<dbReference type="InterPro" id="IPR035979">
    <property type="entry name" value="RBD_domain_sf"/>
</dbReference>
<reference evidence="4 5" key="1">
    <citation type="journal article" date="2009" name="Nature">
        <title>The Sorghum bicolor genome and the diversification of grasses.</title>
        <authorList>
            <person name="Paterson A.H."/>
            <person name="Bowers J.E."/>
            <person name="Bruggmann R."/>
            <person name="Dubchak I."/>
            <person name="Grimwood J."/>
            <person name="Gundlach H."/>
            <person name="Haberer G."/>
            <person name="Hellsten U."/>
            <person name="Mitros T."/>
            <person name="Poliakov A."/>
            <person name="Schmutz J."/>
            <person name="Spannagl M."/>
            <person name="Tang H."/>
            <person name="Wang X."/>
            <person name="Wicker T."/>
            <person name="Bharti A.K."/>
            <person name="Chapman J."/>
            <person name="Feltus F.A."/>
            <person name="Gowik U."/>
            <person name="Grigoriev I.V."/>
            <person name="Lyons E."/>
            <person name="Maher C.A."/>
            <person name="Martis M."/>
            <person name="Narechania A."/>
            <person name="Otillar R.P."/>
            <person name="Penning B.W."/>
            <person name="Salamov A.A."/>
            <person name="Wang Y."/>
            <person name="Zhang L."/>
            <person name="Carpita N.C."/>
            <person name="Freeling M."/>
            <person name="Gingle A.R."/>
            <person name="Hash C.T."/>
            <person name="Keller B."/>
            <person name="Klein P."/>
            <person name="Kresovich S."/>
            <person name="McCann M.C."/>
            <person name="Ming R."/>
            <person name="Peterson D.G."/>
            <person name="Mehboob-ur-Rahman"/>
            <person name="Ware D."/>
            <person name="Westhoff P."/>
            <person name="Mayer K.F."/>
            <person name="Messing J."/>
            <person name="Rokhsar D.S."/>
        </authorList>
    </citation>
    <scope>NUCLEOTIDE SEQUENCE [LARGE SCALE GENOMIC DNA]</scope>
    <source>
        <strain evidence="5">cv. BTx623</strain>
    </source>
</reference>
<dbReference type="InterPro" id="IPR012677">
    <property type="entry name" value="Nucleotide-bd_a/b_plait_sf"/>
</dbReference>
<dbReference type="SUPFAM" id="SSF54928">
    <property type="entry name" value="RNA-binding domain, RBD"/>
    <property type="match status" value="1"/>
</dbReference>
<gene>
    <name evidence="4" type="ORF">SORBI_3002G053100</name>
</gene>
<evidence type="ECO:0000313" key="5">
    <source>
        <dbReference type="Proteomes" id="UP000000768"/>
    </source>
</evidence>
<sequence length="489" mass="51111">MDHHQARPTPTPRELQLPLAVPVPLRRRRTPRRPRQAATIPAVVVPRPAALPAPAPAPSAPRRLQIPPPPPVAGAADADYLMLLAHTVVSQADAEAEAAFPRAPAPVPAGEKLASSSSSSSPPLSSAAADEDNEKLYDDAPPLSPRAVDLQNPSSMSTDHGHAATDASAEGCKKAACPQGNTVAGSSKGDQSGGGMASPADGPSPMLQLGDDDEELEPGEIPQEKPAAGCDADPPAAHGSFLGKEEMVAAAGEEAKNIAGGEPAATGSDAHRRAVPPVVLSTDVVAAREGKAATTEMSAAERKRMREVFVGGLGRDATQEDVRAALSAAGEITEVRIIRDRTTGKNKGYCFVAYRDAAMASKAVAEFGNVKICGKACRVALPEGNEKANKIARRDPIVEDYNRMYEQRQQLSPAVHSSYFTSWDQHASYVVRPVVAMPAGYYIPMYHINGNSMYLPAPDLSRGGLAGPSGRSQMGQSGSGRPAGQPHRS</sequence>
<evidence type="ECO:0000313" key="4">
    <source>
        <dbReference type="EMBL" id="KXG34525.1"/>
    </source>
</evidence>
<dbReference type="Pfam" id="PF00076">
    <property type="entry name" value="RRM_1"/>
    <property type="match status" value="1"/>
</dbReference>
<dbReference type="SMART" id="SM00360">
    <property type="entry name" value="RRM"/>
    <property type="match status" value="1"/>
</dbReference>
<dbReference type="Proteomes" id="UP000000768">
    <property type="component" value="Chromosome 2"/>
</dbReference>
<feature type="compositionally biased region" description="Low complexity" evidence="2">
    <location>
        <begin position="113"/>
        <end position="128"/>
    </location>
</feature>
<feature type="compositionally biased region" description="Low complexity" evidence="2">
    <location>
        <begin position="226"/>
        <end position="237"/>
    </location>
</feature>
<feature type="compositionally biased region" description="Pro residues" evidence="2">
    <location>
        <begin position="49"/>
        <end position="59"/>
    </location>
</feature>
<protein>
    <recommendedName>
        <fullName evidence="3">RRM domain-containing protein</fullName>
    </recommendedName>
</protein>
<feature type="region of interest" description="Disordered" evidence="2">
    <location>
        <begin position="93"/>
        <end position="239"/>
    </location>
</feature>
<dbReference type="GO" id="GO:0005847">
    <property type="term" value="C:mRNA cleavage and polyadenylation specificity factor complex"/>
    <property type="evidence" value="ECO:0000318"/>
    <property type="project" value="GO_Central"/>
</dbReference>
<dbReference type="GO" id="GO:0003729">
    <property type="term" value="F:mRNA binding"/>
    <property type="evidence" value="ECO:0000318"/>
    <property type="project" value="GO_Central"/>
</dbReference>
<dbReference type="PANTHER" id="PTHR45735">
    <property type="entry name" value="CLEAVAGE STIMULATION FACTOR SUBUNIT 2"/>
    <property type="match status" value="1"/>
</dbReference>
<name>A0A1B6Q9C0_SORBI</name>